<organism evidence="6 7">
    <name type="scientific">Saccharibacillus brassicae</name>
    <dbReference type="NCBI Taxonomy" id="2583377"/>
    <lineage>
        <taxon>Bacteria</taxon>
        <taxon>Bacillati</taxon>
        <taxon>Bacillota</taxon>
        <taxon>Bacilli</taxon>
        <taxon>Bacillales</taxon>
        <taxon>Paenibacillaceae</taxon>
        <taxon>Saccharibacillus</taxon>
    </lineage>
</organism>
<evidence type="ECO:0000313" key="6">
    <source>
        <dbReference type="EMBL" id="QDH20223.1"/>
    </source>
</evidence>
<dbReference type="PANTHER" id="PTHR10272">
    <property type="entry name" value="PLATELET-ACTIVATING FACTOR ACETYLHYDROLASE"/>
    <property type="match status" value="1"/>
</dbReference>
<feature type="region of interest" description="Disordered" evidence="4">
    <location>
        <begin position="295"/>
        <end position="329"/>
    </location>
</feature>
<evidence type="ECO:0000256" key="5">
    <source>
        <dbReference type="SAM" id="Phobius"/>
    </source>
</evidence>
<gene>
    <name evidence="6" type="ORF">FFV09_04725</name>
</gene>
<protein>
    <submittedName>
        <fullName evidence="6">Acetylhydrolase</fullName>
    </submittedName>
</protein>
<dbReference type="RefSeq" id="WP_141446609.1">
    <property type="nucleotide sequence ID" value="NZ_CP041217.1"/>
</dbReference>
<keyword evidence="1 6" id="KW-0378">Hydrolase</keyword>
<keyword evidence="5" id="KW-1133">Transmembrane helix</keyword>
<proteinExistence type="predicted"/>
<keyword evidence="3" id="KW-0443">Lipid metabolism</keyword>
<dbReference type="Gene3D" id="3.40.50.1820">
    <property type="entry name" value="alpha/beta hydrolase"/>
    <property type="match status" value="1"/>
</dbReference>
<keyword evidence="7" id="KW-1185">Reference proteome</keyword>
<keyword evidence="2" id="KW-0442">Lipid degradation</keyword>
<name>A0A4Y6URE9_SACBS</name>
<dbReference type="SUPFAM" id="SSF53474">
    <property type="entry name" value="alpha/beta-Hydrolases"/>
    <property type="match status" value="1"/>
</dbReference>
<evidence type="ECO:0000256" key="4">
    <source>
        <dbReference type="SAM" id="MobiDB-lite"/>
    </source>
</evidence>
<dbReference type="AlphaFoldDB" id="A0A4Y6URE9"/>
<evidence type="ECO:0000256" key="3">
    <source>
        <dbReference type="ARBA" id="ARBA00023098"/>
    </source>
</evidence>
<evidence type="ECO:0000256" key="2">
    <source>
        <dbReference type="ARBA" id="ARBA00022963"/>
    </source>
</evidence>
<evidence type="ECO:0000256" key="1">
    <source>
        <dbReference type="ARBA" id="ARBA00022801"/>
    </source>
</evidence>
<dbReference type="KEGG" id="saca:FFV09_04725"/>
<dbReference type="GO" id="GO:0016042">
    <property type="term" value="P:lipid catabolic process"/>
    <property type="evidence" value="ECO:0007669"/>
    <property type="project" value="UniProtKB-KW"/>
</dbReference>
<dbReference type="EMBL" id="CP041217">
    <property type="protein sequence ID" value="QDH20223.1"/>
    <property type="molecule type" value="Genomic_DNA"/>
</dbReference>
<accession>A0A4Y6URE9</accession>
<feature type="compositionally biased region" description="Low complexity" evidence="4">
    <location>
        <begin position="308"/>
        <end position="324"/>
    </location>
</feature>
<feature type="transmembrane region" description="Helical" evidence="5">
    <location>
        <begin position="83"/>
        <end position="105"/>
    </location>
</feature>
<keyword evidence="5" id="KW-0812">Transmembrane</keyword>
<keyword evidence="5" id="KW-0472">Membrane</keyword>
<dbReference type="PANTHER" id="PTHR10272:SF0">
    <property type="entry name" value="PLATELET-ACTIVATING FACTOR ACETYLHYDROLASE"/>
    <property type="match status" value="1"/>
</dbReference>
<reference evidence="6 7" key="1">
    <citation type="submission" date="2019-06" db="EMBL/GenBank/DDBJ databases">
        <title>Saccharibacillus brassicae sp. nov., an endophytic bacterium isolated from Chinese cabbage seeds (Brassica pekinensis).</title>
        <authorList>
            <person name="Jiang L."/>
            <person name="Lee J."/>
            <person name="Kim S.W."/>
        </authorList>
    </citation>
    <scope>NUCLEOTIDE SEQUENCE [LARGE SCALE GENOMIC DNA]</scope>
    <source>
        <strain evidence="7">KCTC 43072 / ATSA2</strain>
    </source>
</reference>
<dbReference type="GO" id="GO:0003847">
    <property type="term" value="F:1-alkyl-2-acetylglycerophosphocholine esterase activity"/>
    <property type="evidence" value="ECO:0007669"/>
    <property type="project" value="TreeGrafter"/>
</dbReference>
<feature type="transmembrane region" description="Helical" evidence="5">
    <location>
        <begin position="54"/>
        <end position="71"/>
    </location>
</feature>
<dbReference type="OrthoDB" id="9814760at2"/>
<dbReference type="Pfam" id="PF03403">
    <property type="entry name" value="PAF-AH_p_II"/>
    <property type="match status" value="1"/>
</dbReference>
<evidence type="ECO:0000313" key="7">
    <source>
        <dbReference type="Proteomes" id="UP000316968"/>
    </source>
</evidence>
<sequence>MREGEMLLAAVNGIILLLLLSGRLRGAAANIAAAAGSGIVLLLHLGLEGPRWEMIPLYAMILLPLSSLRGVRRRRRKRVRLSIGAAALLYAAGAILLPIALPVFVFEPLAGPYRVGTATYVWTDVSRRQVHADEAGKRRKLLVQFWYPAEAKASGPAAPYLQHPHLFAQALGGHEGVPALLFDSMRLVRTRALEHAPLSGAQARYPVIVYSHGNRGWSGQSTFLTEQLASQGYIVVGIEHAGGTNVTMFPDGEVMPFYADAGTTLDNGAFDRLTDDVWVPDVKFVLDRLEELDGRKRTGGGIGEPGEARAGLRSSSAASDSSAGQGEMAGAAERFGGRLDLERAGIVGYSLGGAAAAQLLLGDDRLRAGIDMDGGLYGSLRAPRGFDRPFMLMSADRTFRAEAMSDEALAQIGASRSEYDDTVGELLERQAQAAAGGNYRLTLPNTDHTSFSDAPLYSPLLSAASGLDARGAHEVIRVYTVAFFDKYLKGEKVEQPALEAGTEGDYKLIQGP</sequence>
<dbReference type="Proteomes" id="UP000316968">
    <property type="component" value="Chromosome"/>
</dbReference>
<dbReference type="InterPro" id="IPR029058">
    <property type="entry name" value="AB_hydrolase_fold"/>
</dbReference>